<dbReference type="AlphaFoldDB" id="A0ABD5E663"/>
<reference evidence="2" key="1">
    <citation type="submission" date="2023-07" db="EMBL/GenBank/DDBJ databases">
        <title>30 novel species of actinomycetes from the DSMZ collection.</title>
        <authorList>
            <person name="Nouioui I."/>
        </authorList>
    </citation>
    <scope>NUCLEOTIDE SEQUENCE [LARGE SCALE GENOMIC DNA]</scope>
    <source>
        <strain evidence="2">DSM 41982</strain>
    </source>
</reference>
<protein>
    <submittedName>
        <fullName evidence="1">Ferredoxin</fullName>
    </submittedName>
</protein>
<gene>
    <name evidence="1" type="ORF">RM574_14990</name>
</gene>
<dbReference type="Pfam" id="PF03860">
    <property type="entry name" value="Csp"/>
    <property type="match status" value="1"/>
</dbReference>
<proteinExistence type="predicted"/>
<name>A0ABD5E663_9ACTN</name>
<accession>A0ABD5E663</accession>
<dbReference type="RefSeq" id="WP_052862277.1">
    <property type="nucleotide sequence ID" value="NZ_JAVRER010000020.1"/>
</dbReference>
<sequence length="135" mass="14454">MAQASAAPRTPSAPEDPWDRDRLVRYLEDRFACAASCRSAATLTARHCGTPAAEPAVLRALRCVEVCDSTARLLGAEPLLDPEDDELRFRLDWCRTTCLDCAAHCARLPGAEDAVAACRACAASCTRFLATLAAS</sequence>
<dbReference type="InterPro" id="IPR005560">
    <property type="entry name" value="Csp_YhjQ"/>
</dbReference>
<evidence type="ECO:0000313" key="2">
    <source>
        <dbReference type="Proteomes" id="UP001183607"/>
    </source>
</evidence>
<dbReference type="EMBL" id="JAVRER010000020">
    <property type="protein sequence ID" value="MDT0416795.1"/>
    <property type="molecule type" value="Genomic_DNA"/>
</dbReference>
<comment type="caution">
    <text evidence="1">The sequence shown here is derived from an EMBL/GenBank/DDBJ whole genome shotgun (WGS) entry which is preliminary data.</text>
</comment>
<dbReference type="Proteomes" id="UP001183607">
    <property type="component" value="Unassembled WGS sequence"/>
</dbReference>
<organism evidence="1 2">
    <name type="scientific">Streptomyces evansiae</name>
    <dbReference type="NCBI Taxonomy" id="3075535"/>
    <lineage>
        <taxon>Bacteria</taxon>
        <taxon>Bacillati</taxon>
        <taxon>Actinomycetota</taxon>
        <taxon>Actinomycetes</taxon>
        <taxon>Kitasatosporales</taxon>
        <taxon>Streptomycetaceae</taxon>
        <taxon>Streptomyces</taxon>
    </lineage>
</organism>
<evidence type="ECO:0000313" key="1">
    <source>
        <dbReference type="EMBL" id="MDT0416795.1"/>
    </source>
</evidence>
<dbReference type="Gene3D" id="1.20.1270.360">
    <property type="match status" value="1"/>
</dbReference>